<organism evidence="3 4">
    <name type="scientific">Rathayibacter iranicus</name>
    <dbReference type="NCBI Taxonomy" id="59737"/>
    <lineage>
        <taxon>Bacteria</taxon>
        <taxon>Bacillati</taxon>
        <taxon>Actinomycetota</taxon>
        <taxon>Actinomycetes</taxon>
        <taxon>Micrococcales</taxon>
        <taxon>Microbacteriaceae</taxon>
        <taxon>Rathayibacter</taxon>
    </lineage>
</organism>
<feature type="region of interest" description="Disordered" evidence="1">
    <location>
        <begin position="207"/>
        <end position="231"/>
    </location>
</feature>
<feature type="compositionally biased region" description="Low complexity" evidence="1">
    <location>
        <begin position="278"/>
        <end position="289"/>
    </location>
</feature>
<dbReference type="Proteomes" id="UP000283946">
    <property type="component" value="Chromosome"/>
</dbReference>
<dbReference type="AlphaFoldDB" id="A0AAD1ELM7"/>
<protein>
    <submittedName>
        <fullName evidence="3">Uncharacterized protein</fullName>
    </submittedName>
</protein>
<keyword evidence="2" id="KW-0472">Membrane</keyword>
<keyword evidence="2" id="KW-1133">Transmembrane helix</keyword>
<gene>
    <name evidence="3" type="ORF">C7V51_04640</name>
</gene>
<dbReference type="KEGG" id="ria:C7V51_04640"/>
<reference evidence="3 4" key="1">
    <citation type="submission" date="2018-03" db="EMBL/GenBank/DDBJ databases">
        <title>Bacteriophage NCPPB3778 and a type I-E CRISPR drive the evolution of the US Biological Select Agent, Rathayibacter toxicus.</title>
        <authorList>
            <person name="Davis E.W.II."/>
            <person name="Tabima J.F."/>
            <person name="Weisberg A.J."/>
            <person name="Dantas Lopes L."/>
            <person name="Wiseman M.S."/>
            <person name="Wiseman M.S."/>
            <person name="Pupko T."/>
            <person name="Belcher M.S."/>
            <person name="Sechler A.J."/>
            <person name="Tancos M.A."/>
            <person name="Schroeder B.K."/>
            <person name="Murray T.D."/>
            <person name="Luster D.G."/>
            <person name="Schneider W.L."/>
            <person name="Rogers E."/>
            <person name="Andreote F.D."/>
            <person name="Grunwald N.J."/>
            <person name="Putnam M.L."/>
            <person name="Chang J.H."/>
        </authorList>
    </citation>
    <scope>NUCLEOTIDE SEQUENCE [LARGE SCALE GENOMIC DNA]</scope>
    <source>
        <strain evidence="3 4">NCCPB 2253</strain>
    </source>
</reference>
<dbReference type="EMBL" id="CP028130">
    <property type="protein sequence ID" value="AZZ55257.1"/>
    <property type="molecule type" value="Genomic_DNA"/>
</dbReference>
<proteinExistence type="predicted"/>
<accession>A0AAD1ELM7</accession>
<dbReference type="RefSeq" id="WP_104264776.1">
    <property type="nucleotide sequence ID" value="NZ_CP028130.1"/>
</dbReference>
<keyword evidence="2" id="KW-0812">Transmembrane</keyword>
<sequence>MRSRSAGRRSKIGGYRVVERTPRGLVLVNEDGSEFAGRRLRPREAEAVRESPMARLPAHRHREAIVGIVPSRGRRVVVATPSTVATGEQLLAGERPLRLGAAITLLGPVIGAVRSAGAVGVHLAPTAADIGLTSEGRPVLLLTTPSVPSPRETRAALRRLLTEVSVRCAELPVTLLLEQGDLLALEGRLYGLADPEGIGLVRLSAGTTTTSVRRREHTRSSAARHRRRHPLDGWRSRVQDVAVRRRGPLLAAAVIMLGAVIAGVLGTPPSGRADHSRTPTTASPSRSPVSEPPATQAPFVGMPSSPGSAGRAQTPAEAEEAAHLLVEAALACSDADCRRALTTAESPLRTAADALAEHLPAGVGVGVVLADVNGSSAVVDLETAPGTTAASVLIIRTEAGWLIRDVYAGAAP</sequence>
<feature type="region of interest" description="Disordered" evidence="1">
    <location>
        <begin position="267"/>
        <end position="317"/>
    </location>
</feature>
<feature type="compositionally biased region" description="Basic residues" evidence="1">
    <location>
        <begin position="212"/>
        <end position="229"/>
    </location>
</feature>
<evidence type="ECO:0000256" key="2">
    <source>
        <dbReference type="SAM" id="Phobius"/>
    </source>
</evidence>
<feature type="transmembrane region" description="Helical" evidence="2">
    <location>
        <begin position="247"/>
        <end position="266"/>
    </location>
</feature>
<evidence type="ECO:0000313" key="3">
    <source>
        <dbReference type="EMBL" id="AZZ55257.1"/>
    </source>
</evidence>
<evidence type="ECO:0000256" key="1">
    <source>
        <dbReference type="SAM" id="MobiDB-lite"/>
    </source>
</evidence>
<evidence type="ECO:0000313" key="4">
    <source>
        <dbReference type="Proteomes" id="UP000283946"/>
    </source>
</evidence>
<name>A0AAD1ELM7_9MICO</name>